<evidence type="ECO:0000256" key="6">
    <source>
        <dbReference type="ARBA" id="ARBA00022729"/>
    </source>
</evidence>
<reference evidence="15 16" key="1">
    <citation type="submission" date="2019-03" db="EMBL/GenBank/DDBJ databases">
        <title>Genomic Encyclopedia of Type Strains, Phase IV (KMG-IV): sequencing the most valuable type-strain genomes for metagenomic binning, comparative biology and taxonomic classification.</title>
        <authorList>
            <person name="Goeker M."/>
        </authorList>
    </citation>
    <scope>NUCLEOTIDE SEQUENCE [LARGE SCALE GENOMIC DNA]</scope>
    <source>
        <strain evidence="15 16">DSM 103792</strain>
    </source>
</reference>
<feature type="domain" description="TonB-dependent receptor-like beta-barrel" evidence="13">
    <location>
        <begin position="222"/>
        <end position="641"/>
    </location>
</feature>
<keyword evidence="7 12" id="KW-0798">TonB box</keyword>
<evidence type="ECO:0000256" key="2">
    <source>
        <dbReference type="ARBA" id="ARBA00008143"/>
    </source>
</evidence>
<keyword evidence="4 11" id="KW-1134">Transmembrane beta strand</keyword>
<evidence type="ECO:0000313" key="16">
    <source>
        <dbReference type="Proteomes" id="UP000295375"/>
    </source>
</evidence>
<dbReference type="SUPFAM" id="SSF56935">
    <property type="entry name" value="Porins"/>
    <property type="match status" value="1"/>
</dbReference>
<proteinExistence type="inferred from homology"/>
<keyword evidence="6" id="KW-0732">Signal</keyword>
<dbReference type="Pfam" id="PF00593">
    <property type="entry name" value="TonB_dep_Rec_b-barrel"/>
    <property type="match status" value="1"/>
</dbReference>
<dbReference type="InterPro" id="IPR000531">
    <property type="entry name" value="Beta-barrel_TonB"/>
</dbReference>
<evidence type="ECO:0000256" key="11">
    <source>
        <dbReference type="PROSITE-ProRule" id="PRU01360"/>
    </source>
</evidence>
<name>A0A4V3D7U1_9GAMM</name>
<dbReference type="PANTHER" id="PTHR30069">
    <property type="entry name" value="TONB-DEPENDENT OUTER MEMBRANE RECEPTOR"/>
    <property type="match status" value="1"/>
</dbReference>
<dbReference type="InterPro" id="IPR012910">
    <property type="entry name" value="Plug_dom"/>
</dbReference>
<dbReference type="OrthoDB" id="9764669at2"/>
<keyword evidence="9 15" id="KW-0675">Receptor</keyword>
<evidence type="ECO:0000259" key="14">
    <source>
        <dbReference type="Pfam" id="PF07715"/>
    </source>
</evidence>
<evidence type="ECO:0000256" key="8">
    <source>
        <dbReference type="ARBA" id="ARBA00023136"/>
    </source>
</evidence>
<evidence type="ECO:0000256" key="7">
    <source>
        <dbReference type="ARBA" id="ARBA00023077"/>
    </source>
</evidence>
<keyword evidence="5 11" id="KW-0812">Transmembrane</keyword>
<dbReference type="Gene3D" id="2.40.170.20">
    <property type="entry name" value="TonB-dependent receptor, beta-barrel domain"/>
    <property type="match status" value="1"/>
</dbReference>
<dbReference type="Proteomes" id="UP000295375">
    <property type="component" value="Unassembled WGS sequence"/>
</dbReference>
<dbReference type="Gene3D" id="2.170.130.10">
    <property type="entry name" value="TonB-dependent receptor, plug domain"/>
    <property type="match status" value="1"/>
</dbReference>
<dbReference type="PANTHER" id="PTHR30069:SF29">
    <property type="entry name" value="HEMOGLOBIN AND HEMOGLOBIN-HAPTOGLOBIN-BINDING PROTEIN 1-RELATED"/>
    <property type="match status" value="1"/>
</dbReference>
<comment type="subcellular location">
    <subcellularLocation>
        <location evidence="1 11">Cell outer membrane</location>
        <topology evidence="1 11">Multi-pass membrane protein</topology>
    </subcellularLocation>
</comment>
<evidence type="ECO:0000256" key="9">
    <source>
        <dbReference type="ARBA" id="ARBA00023170"/>
    </source>
</evidence>
<evidence type="ECO:0000256" key="10">
    <source>
        <dbReference type="ARBA" id="ARBA00023237"/>
    </source>
</evidence>
<dbReference type="EMBL" id="SNYM01000005">
    <property type="protein sequence ID" value="TDQ49167.1"/>
    <property type="molecule type" value="Genomic_DNA"/>
</dbReference>
<dbReference type="InterPro" id="IPR039426">
    <property type="entry name" value="TonB-dep_rcpt-like"/>
</dbReference>
<evidence type="ECO:0000313" key="15">
    <source>
        <dbReference type="EMBL" id="TDQ49167.1"/>
    </source>
</evidence>
<dbReference type="PROSITE" id="PS52016">
    <property type="entry name" value="TONB_DEPENDENT_REC_3"/>
    <property type="match status" value="1"/>
</dbReference>
<evidence type="ECO:0000256" key="3">
    <source>
        <dbReference type="ARBA" id="ARBA00022448"/>
    </source>
</evidence>
<dbReference type="RefSeq" id="WP_133589548.1">
    <property type="nucleotide sequence ID" value="NZ_CP037953.1"/>
</dbReference>
<dbReference type="AlphaFoldDB" id="A0A4V3D7U1"/>
<dbReference type="InterPro" id="IPR037066">
    <property type="entry name" value="Plug_dom_sf"/>
</dbReference>
<dbReference type="GO" id="GO:0009279">
    <property type="term" value="C:cell outer membrane"/>
    <property type="evidence" value="ECO:0007669"/>
    <property type="project" value="UniProtKB-SubCell"/>
</dbReference>
<accession>A0A4V3D7U1</accession>
<feature type="domain" description="TonB-dependent receptor plug" evidence="14">
    <location>
        <begin position="51"/>
        <end position="161"/>
    </location>
</feature>
<evidence type="ECO:0000256" key="5">
    <source>
        <dbReference type="ARBA" id="ARBA00022692"/>
    </source>
</evidence>
<dbReference type="GO" id="GO:0044718">
    <property type="term" value="P:siderophore transmembrane transport"/>
    <property type="evidence" value="ECO:0007669"/>
    <property type="project" value="TreeGrafter"/>
</dbReference>
<evidence type="ECO:0000259" key="13">
    <source>
        <dbReference type="Pfam" id="PF00593"/>
    </source>
</evidence>
<gene>
    <name evidence="15" type="ORF">EV696_105141</name>
</gene>
<organism evidence="15 16">
    <name type="scientific">Permianibacter aggregans</name>
    <dbReference type="NCBI Taxonomy" id="1510150"/>
    <lineage>
        <taxon>Bacteria</taxon>
        <taxon>Pseudomonadati</taxon>
        <taxon>Pseudomonadota</taxon>
        <taxon>Gammaproteobacteria</taxon>
        <taxon>Pseudomonadales</taxon>
        <taxon>Pseudomonadaceae</taxon>
        <taxon>Permianibacter</taxon>
    </lineage>
</organism>
<keyword evidence="16" id="KW-1185">Reference proteome</keyword>
<dbReference type="InterPro" id="IPR036942">
    <property type="entry name" value="Beta-barrel_TonB_sf"/>
</dbReference>
<protein>
    <submittedName>
        <fullName evidence="15">Outer membrane receptor for ferrienterochelin and colicin</fullName>
    </submittedName>
</protein>
<keyword evidence="8 11" id="KW-0472">Membrane</keyword>
<sequence>MSPRPGLLFAVFASGTIVAAEPESVDELFALDLDELRQVKVETAARRALTAQESPGSVTVFTREEIRRLGASTLDELLNLVPGMRTYTFVGSDSSGKAVVESRGIYNPNGYMVLLLIDGQRINSQYTGNFTGANRWISLTPYQRVEVVRGPGSALYGGNAMLAVINLVSRTERAEQEAFVEVGGFQHKRAGVQTGDGNLQQWHWRLWAEWQDDEGDDYPNAFDPLRIQDGTSDPRRGRDLQASVGNAELALQLRHHWRRSEEFYLLGRLANPINFSETEQNNARLSWQKPIDNLEWNVALSWLSASWQGLTRLAPNGVPPFLSGDLIAGPSLKHHEYQISADLVHYLGANDVLNYGVAWEIGQIPRSASYANYDTRPPFTYFGEVRLLDDDAHRLVDDQDRELYSVYGQWDHAFGAGVRSVLGARLDQYDPGESKVSPRAAIIWQLPNDQTLKLQYSESFIPPSQADQFIRPSLVLQPPYTLKAMSGTSNELSWLHSTSDASLGITVYHQLIEDLIGRIPIGGGISTIINSGDVESSGIEMEASWQVAEGWLLRLNASHVFDVDTSNAPADFANSRDYAVRDLFALINHWQISDRWQLDLQGVYGSEIPALDTGDSYLLYNLHSRFMLSAQWELFAGIKNIGDEQSYSAEPGAGLGVDADGNIVRELPQRGRQWVLGLRYQFGER</sequence>
<keyword evidence="3 11" id="KW-0813">Transport</keyword>
<dbReference type="GO" id="GO:0015344">
    <property type="term" value="F:siderophore uptake transmembrane transporter activity"/>
    <property type="evidence" value="ECO:0007669"/>
    <property type="project" value="TreeGrafter"/>
</dbReference>
<evidence type="ECO:0000256" key="12">
    <source>
        <dbReference type="RuleBase" id="RU003357"/>
    </source>
</evidence>
<comment type="similarity">
    <text evidence="2">Belongs to the TonB-dependent receptor family. Hemoglobin/haptoglobin binding protein subfamily.</text>
</comment>
<evidence type="ECO:0000256" key="4">
    <source>
        <dbReference type="ARBA" id="ARBA00022452"/>
    </source>
</evidence>
<evidence type="ECO:0000256" key="1">
    <source>
        <dbReference type="ARBA" id="ARBA00004571"/>
    </source>
</evidence>
<dbReference type="Pfam" id="PF07715">
    <property type="entry name" value="Plug"/>
    <property type="match status" value="1"/>
</dbReference>
<keyword evidence="10 11" id="KW-0998">Cell outer membrane</keyword>
<comment type="caution">
    <text evidence="15">The sequence shown here is derived from an EMBL/GenBank/DDBJ whole genome shotgun (WGS) entry which is preliminary data.</text>
</comment>